<dbReference type="Pfam" id="PF13947">
    <property type="entry name" value="GUB_WAK_bind"/>
    <property type="match status" value="1"/>
</dbReference>
<keyword evidence="17" id="KW-1185">Reference proteome</keyword>
<feature type="binding site" evidence="12">
    <location>
        <position position="317"/>
    </location>
    <ligand>
        <name>ATP</name>
        <dbReference type="ChEBI" id="CHEBI:30616"/>
    </ligand>
</feature>
<name>A0ABD1LUA3_9FABA</name>
<evidence type="ECO:0000313" key="17">
    <source>
        <dbReference type="Proteomes" id="UP001603857"/>
    </source>
</evidence>
<dbReference type="Pfam" id="PF00069">
    <property type="entry name" value="Pkinase"/>
    <property type="match status" value="1"/>
</dbReference>
<keyword evidence="8 12" id="KW-0067">ATP-binding</keyword>
<dbReference type="Gene3D" id="1.10.510.10">
    <property type="entry name" value="Transferase(Phosphotransferase) domain 1"/>
    <property type="match status" value="1"/>
</dbReference>
<dbReference type="AlphaFoldDB" id="A0ABD1LUA3"/>
<proteinExistence type="predicted"/>
<dbReference type="InterPro" id="IPR017441">
    <property type="entry name" value="Protein_kinase_ATP_BS"/>
</dbReference>
<evidence type="ECO:0000256" key="12">
    <source>
        <dbReference type="PROSITE-ProRule" id="PRU10141"/>
    </source>
</evidence>
<evidence type="ECO:0000256" key="6">
    <source>
        <dbReference type="ARBA" id="ARBA00022741"/>
    </source>
</evidence>
<comment type="subcellular location">
    <subcellularLocation>
        <location evidence="1">Membrane</location>
        <topology evidence="1">Single-pass type I membrane protein</topology>
    </subcellularLocation>
</comment>
<accession>A0ABD1LUA3</accession>
<feature type="transmembrane region" description="Helical" evidence="13">
    <location>
        <begin position="226"/>
        <end position="248"/>
    </location>
</feature>
<dbReference type="PROSITE" id="PS00107">
    <property type="entry name" value="PROTEIN_KINASE_ATP"/>
    <property type="match status" value="1"/>
</dbReference>
<keyword evidence="7" id="KW-0418">Kinase</keyword>
<evidence type="ECO:0000256" key="1">
    <source>
        <dbReference type="ARBA" id="ARBA00004479"/>
    </source>
</evidence>
<evidence type="ECO:0000256" key="7">
    <source>
        <dbReference type="ARBA" id="ARBA00022777"/>
    </source>
</evidence>
<evidence type="ECO:0000256" key="13">
    <source>
        <dbReference type="SAM" id="Phobius"/>
    </source>
</evidence>
<keyword evidence="10 13" id="KW-0472">Membrane</keyword>
<dbReference type="Proteomes" id="UP001603857">
    <property type="component" value="Unassembled WGS sequence"/>
</dbReference>
<dbReference type="PROSITE" id="PS50011">
    <property type="entry name" value="PROTEIN_KINASE_DOM"/>
    <property type="match status" value="1"/>
</dbReference>
<keyword evidence="6 12" id="KW-0547">Nucleotide-binding</keyword>
<feature type="signal peptide" evidence="14">
    <location>
        <begin position="1"/>
        <end position="25"/>
    </location>
</feature>
<organism evidence="16 17">
    <name type="scientific">Flemingia macrophylla</name>
    <dbReference type="NCBI Taxonomy" id="520843"/>
    <lineage>
        <taxon>Eukaryota</taxon>
        <taxon>Viridiplantae</taxon>
        <taxon>Streptophyta</taxon>
        <taxon>Embryophyta</taxon>
        <taxon>Tracheophyta</taxon>
        <taxon>Spermatophyta</taxon>
        <taxon>Magnoliopsida</taxon>
        <taxon>eudicotyledons</taxon>
        <taxon>Gunneridae</taxon>
        <taxon>Pentapetalae</taxon>
        <taxon>rosids</taxon>
        <taxon>fabids</taxon>
        <taxon>Fabales</taxon>
        <taxon>Fabaceae</taxon>
        <taxon>Papilionoideae</taxon>
        <taxon>50 kb inversion clade</taxon>
        <taxon>NPAAA clade</taxon>
        <taxon>indigoferoid/millettioid clade</taxon>
        <taxon>Phaseoleae</taxon>
        <taxon>Flemingia</taxon>
    </lineage>
</organism>
<dbReference type="EMBL" id="JBGMDY010000007">
    <property type="protein sequence ID" value="KAL2327036.1"/>
    <property type="molecule type" value="Genomic_DNA"/>
</dbReference>
<reference evidence="16 17" key="1">
    <citation type="submission" date="2024-08" db="EMBL/GenBank/DDBJ databases">
        <title>Insights into the chromosomal genome structure of Flemingia macrophylla.</title>
        <authorList>
            <person name="Ding Y."/>
            <person name="Zhao Y."/>
            <person name="Bi W."/>
            <person name="Wu M."/>
            <person name="Zhao G."/>
            <person name="Gong Y."/>
            <person name="Li W."/>
            <person name="Zhang P."/>
        </authorList>
    </citation>
    <scope>NUCLEOTIDE SEQUENCE [LARGE SCALE GENOMIC DNA]</scope>
    <source>
        <strain evidence="16">DYQJB</strain>
        <tissue evidence="16">Leaf</tissue>
    </source>
</reference>
<keyword evidence="5 14" id="KW-0732">Signal</keyword>
<keyword evidence="11" id="KW-0325">Glycoprotein</keyword>
<keyword evidence="2" id="KW-0723">Serine/threonine-protein kinase</keyword>
<evidence type="ECO:0000256" key="5">
    <source>
        <dbReference type="ARBA" id="ARBA00022729"/>
    </source>
</evidence>
<dbReference type="InterPro" id="IPR011009">
    <property type="entry name" value="Kinase-like_dom_sf"/>
</dbReference>
<keyword evidence="3" id="KW-0808">Transferase</keyword>
<evidence type="ECO:0000313" key="16">
    <source>
        <dbReference type="EMBL" id="KAL2327036.1"/>
    </source>
</evidence>
<dbReference type="FunFam" id="3.30.200.20:FF:000178">
    <property type="entry name" value="serine/threonine-protein kinase PBS1-like"/>
    <property type="match status" value="1"/>
</dbReference>
<dbReference type="GO" id="GO:0005524">
    <property type="term" value="F:ATP binding"/>
    <property type="evidence" value="ECO:0007669"/>
    <property type="project" value="UniProtKB-UniRule"/>
</dbReference>
<sequence length="639" mass="72776">MFKFQEIPFLLTLLFLPVMSKHGCGDKCGRVHIEFPFYLRNNTLSHNTNYPPGYELFCNNKSETLLQLPAVPFQLFVKRIDYKAQQIDIYDPQNCLPNVFLKLGNSSVYPFVFENQTSYYRYTDGKTNLSAFLCNSMPCPIFKSSDVDLIDPEMLSCTKVKDVLNVRWYVYDYPHYRINSIMKWSKSKHNCSRCEAQGQKCKWKNGTKAETECFTCPTNSLPTSTIIYIVAGGIFGLILLLLLVMAFFHVYQKYKTEGEDQTRIKKFLEDYKAMKPTRFTYLDIKRITNGFSVSLGEGAHGAVFKGMLSREILVAVKILNDTVGDGKDFINEVGTIGKIHHVNVVRLLGFCADGFHRALVYDFFPNGSLSKFIAPPDNKDVFLGWDKLQQIAIGVARGIEYLHLGCDHRILHFDINPHNVLLDDNLVPKITDFGLAKLCPKNQSTVSMTAARGTLGYIAPEVFSRNFGNVSYKSDIYSYGMLLLEMVGGRKNMNKSAEENYQVLYPEWIHNLLEGRDVQVIIEDEGNVKIAKKLAIVGLWCIQWNPADRPSMKTVVQMLIGDGYDELTVPPTPFDMSGSSSKDTLGPARRQNFELEVIHEIEEMVPQGNVQKRSLAKDFRRLLREIWKTKDDVILCILS</sequence>
<evidence type="ECO:0000256" key="8">
    <source>
        <dbReference type="ARBA" id="ARBA00022840"/>
    </source>
</evidence>
<dbReference type="SUPFAM" id="SSF56112">
    <property type="entry name" value="Protein kinase-like (PK-like)"/>
    <property type="match status" value="1"/>
</dbReference>
<evidence type="ECO:0000256" key="4">
    <source>
        <dbReference type="ARBA" id="ARBA00022692"/>
    </source>
</evidence>
<evidence type="ECO:0000256" key="3">
    <source>
        <dbReference type="ARBA" id="ARBA00022679"/>
    </source>
</evidence>
<dbReference type="InterPro" id="IPR000719">
    <property type="entry name" value="Prot_kinase_dom"/>
</dbReference>
<keyword evidence="4 13" id="KW-0812">Transmembrane</keyword>
<protein>
    <recommendedName>
        <fullName evidence="15">Protein kinase domain-containing protein</fullName>
    </recommendedName>
</protein>
<dbReference type="GO" id="GO:0004674">
    <property type="term" value="F:protein serine/threonine kinase activity"/>
    <property type="evidence" value="ECO:0007669"/>
    <property type="project" value="UniProtKB-KW"/>
</dbReference>
<feature type="chain" id="PRO_5044751120" description="Protein kinase domain-containing protein" evidence="14">
    <location>
        <begin position="26"/>
        <end position="639"/>
    </location>
</feature>
<keyword evidence="9 13" id="KW-1133">Transmembrane helix</keyword>
<feature type="domain" description="Protein kinase" evidence="15">
    <location>
        <begin position="289"/>
        <end position="567"/>
    </location>
</feature>
<evidence type="ECO:0000259" key="15">
    <source>
        <dbReference type="PROSITE" id="PS50011"/>
    </source>
</evidence>
<dbReference type="PANTHER" id="PTHR27009">
    <property type="entry name" value="RUST RESISTANCE KINASE LR10-RELATED"/>
    <property type="match status" value="1"/>
</dbReference>
<evidence type="ECO:0000256" key="11">
    <source>
        <dbReference type="ARBA" id="ARBA00023180"/>
    </source>
</evidence>
<evidence type="ECO:0000256" key="2">
    <source>
        <dbReference type="ARBA" id="ARBA00022527"/>
    </source>
</evidence>
<dbReference type="InterPro" id="IPR025287">
    <property type="entry name" value="WAK_GUB"/>
</dbReference>
<evidence type="ECO:0000256" key="9">
    <source>
        <dbReference type="ARBA" id="ARBA00022989"/>
    </source>
</evidence>
<gene>
    <name evidence="16" type="ORF">Fmac_020463</name>
</gene>
<evidence type="ECO:0000256" key="14">
    <source>
        <dbReference type="SAM" id="SignalP"/>
    </source>
</evidence>
<dbReference type="InterPro" id="IPR045874">
    <property type="entry name" value="LRK10/LRL21-25-like"/>
</dbReference>
<dbReference type="GO" id="GO:0016020">
    <property type="term" value="C:membrane"/>
    <property type="evidence" value="ECO:0007669"/>
    <property type="project" value="UniProtKB-SubCell"/>
</dbReference>
<dbReference type="FunFam" id="1.10.510.10:FF:000590">
    <property type="entry name" value="PR5-like receptor kinase"/>
    <property type="match status" value="1"/>
</dbReference>
<comment type="caution">
    <text evidence="16">The sequence shown here is derived from an EMBL/GenBank/DDBJ whole genome shotgun (WGS) entry which is preliminary data.</text>
</comment>
<evidence type="ECO:0000256" key="10">
    <source>
        <dbReference type="ARBA" id="ARBA00023136"/>
    </source>
</evidence>
<dbReference type="Gene3D" id="3.30.200.20">
    <property type="entry name" value="Phosphorylase Kinase, domain 1"/>
    <property type="match status" value="1"/>
</dbReference>